<name>A0A1G5SBR7_9PROT</name>
<dbReference type="PANTHER" id="PTHR35024:SF4">
    <property type="entry name" value="POLYMER-FORMING CYTOSKELETAL PROTEIN"/>
    <property type="match status" value="1"/>
</dbReference>
<comment type="similarity">
    <text evidence="1">Belongs to the bactofilin family.</text>
</comment>
<gene>
    <name evidence="2" type="ORF">NSMM_160017</name>
</gene>
<sequence>MFGRKNKAVSHIDTLIGSNTTVTGDIHFAGGLRVDGRVCGSIVAAGESLSMLVLSEQGIIEGKVRVTHMVVNGTVKGPIHVEQELELQPHAKIMGDIHYRSLKIHQGASVEGKMIRIEAAQPDKLITLMAPTQPQKKTKEENE</sequence>
<organism evidence="2 3">
    <name type="scientific">Nitrosomonas mobilis</name>
    <dbReference type="NCBI Taxonomy" id="51642"/>
    <lineage>
        <taxon>Bacteria</taxon>
        <taxon>Pseudomonadati</taxon>
        <taxon>Pseudomonadota</taxon>
        <taxon>Betaproteobacteria</taxon>
        <taxon>Nitrosomonadales</taxon>
        <taxon>Nitrosomonadaceae</taxon>
        <taxon>Nitrosomonas</taxon>
    </lineage>
</organism>
<dbReference type="RefSeq" id="WP_090283901.1">
    <property type="nucleotide sequence ID" value="NZ_FMWO01000021.1"/>
</dbReference>
<dbReference type="OrthoDB" id="8903691at2"/>
<dbReference type="InterPro" id="IPR007607">
    <property type="entry name" value="BacA/B"/>
</dbReference>
<dbReference type="AlphaFoldDB" id="A0A1G5SBR7"/>
<dbReference type="PANTHER" id="PTHR35024">
    <property type="entry name" value="HYPOTHETICAL CYTOSOLIC PROTEIN"/>
    <property type="match status" value="1"/>
</dbReference>
<dbReference type="STRING" id="51642.NSMM_160017"/>
<keyword evidence="3" id="KW-1185">Reference proteome</keyword>
<evidence type="ECO:0008006" key="4">
    <source>
        <dbReference type="Google" id="ProtNLM"/>
    </source>
</evidence>
<evidence type="ECO:0000256" key="1">
    <source>
        <dbReference type="ARBA" id="ARBA00044755"/>
    </source>
</evidence>
<dbReference type="Pfam" id="PF04519">
    <property type="entry name" value="Bactofilin"/>
    <property type="match status" value="1"/>
</dbReference>
<reference evidence="2 3" key="1">
    <citation type="submission" date="2016-10" db="EMBL/GenBank/DDBJ databases">
        <authorList>
            <person name="de Groot N.N."/>
        </authorList>
    </citation>
    <scope>NUCLEOTIDE SEQUENCE [LARGE SCALE GENOMIC DNA]</scope>
    <source>
        <strain evidence="2">1</strain>
    </source>
</reference>
<evidence type="ECO:0000313" key="2">
    <source>
        <dbReference type="EMBL" id="SCZ84427.1"/>
    </source>
</evidence>
<dbReference type="EMBL" id="FMWO01000021">
    <property type="protein sequence ID" value="SCZ84427.1"/>
    <property type="molecule type" value="Genomic_DNA"/>
</dbReference>
<proteinExistence type="inferred from homology"/>
<dbReference type="Proteomes" id="UP000198729">
    <property type="component" value="Unassembled WGS sequence"/>
</dbReference>
<accession>A0A1G5SBR7</accession>
<evidence type="ECO:0000313" key="3">
    <source>
        <dbReference type="Proteomes" id="UP000198729"/>
    </source>
</evidence>
<protein>
    <recommendedName>
        <fullName evidence="4">Cell shape determination protein CcmA</fullName>
    </recommendedName>
</protein>